<gene>
    <name evidence="1" type="ORF">FHR98_001789</name>
</gene>
<reference evidence="1 2" key="1">
    <citation type="submission" date="2020-08" db="EMBL/GenBank/DDBJ databases">
        <title>Genomic Encyclopedia of Type Strains, Phase III (KMG-III): the genomes of soil and plant-associated and newly described type strains.</title>
        <authorList>
            <person name="Whitman W."/>
        </authorList>
    </citation>
    <scope>NUCLEOTIDE SEQUENCE [LARGE SCALE GENOMIC DNA]</scope>
    <source>
        <strain evidence="1 2">CECT 8803</strain>
    </source>
</reference>
<sequence>MTTILLADEVATGTPVQVAAGRFTLRVSGTFNGATLRLEMLGPDEATWLPVEGGEFIEGDAQVRNLEICASQLRMAVGGGTPSGLRADLVPYVA</sequence>
<dbReference type="RefSeq" id="WP_183416324.1">
    <property type="nucleotide sequence ID" value="NZ_JACHXA010000004.1"/>
</dbReference>
<dbReference type="EMBL" id="JACHXA010000004">
    <property type="protein sequence ID" value="MBB3065502.1"/>
    <property type="molecule type" value="Genomic_DNA"/>
</dbReference>
<proteinExistence type="predicted"/>
<accession>A0A839SSQ4</accession>
<evidence type="ECO:0000313" key="2">
    <source>
        <dbReference type="Proteomes" id="UP000581135"/>
    </source>
</evidence>
<protein>
    <submittedName>
        <fullName evidence="1">Uncharacterized protein</fullName>
    </submittedName>
</protein>
<dbReference type="AlphaFoldDB" id="A0A839SSQ4"/>
<comment type="caution">
    <text evidence="1">The sequence shown here is derived from an EMBL/GenBank/DDBJ whole genome shotgun (WGS) entry which is preliminary data.</text>
</comment>
<name>A0A839SSQ4_9PROT</name>
<organism evidence="1 2">
    <name type="scientific">Limibacillus halophilus</name>
    <dbReference type="NCBI Taxonomy" id="1579333"/>
    <lineage>
        <taxon>Bacteria</taxon>
        <taxon>Pseudomonadati</taxon>
        <taxon>Pseudomonadota</taxon>
        <taxon>Alphaproteobacteria</taxon>
        <taxon>Rhodospirillales</taxon>
        <taxon>Rhodovibrionaceae</taxon>
        <taxon>Limibacillus</taxon>
    </lineage>
</organism>
<dbReference type="Proteomes" id="UP000581135">
    <property type="component" value="Unassembled WGS sequence"/>
</dbReference>
<evidence type="ECO:0000313" key="1">
    <source>
        <dbReference type="EMBL" id="MBB3065502.1"/>
    </source>
</evidence>
<keyword evidence="2" id="KW-1185">Reference proteome</keyword>